<evidence type="ECO:0000313" key="1">
    <source>
        <dbReference type="EMBL" id="GJT77444.1"/>
    </source>
</evidence>
<sequence>MDLEEALDSAYERLPFLRCSTTSKPTTHDDEKTAAELNVDAMDEVTFRWQVAMITARIRKFMRKTGRPIDLKPKNGITFDKVKIE</sequence>
<reference evidence="1" key="1">
    <citation type="journal article" date="2022" name="Int. J. Mol. Sci.">
        <title>Draft Genome of Tanacetum Coccineum: Genomic Comparison of Closely Related Tanacetum-Family Plants.</title>
        <authorList>
            <person name="Yamashiro T."/>
            <person name="Shiraishi A."/>
            <person name="Nakayama K."/>
            <person name="Satake H."/>
        </authorList>
    </citation>
    <scope>NUCLEOTIDE SEQUENCE</scope>
</reference>
<dbReference type="EMBL" id="BQNB010018712">
    <property type="protein sequence ID" value="GJT77444.1"/>
    <property type="molecule type" value="Genomic_DNA"/>
</dbReference>
<organism evidence="1 2">
    <name type="scientific">Tanacetum coccineum</name>
    <dbReference type="NCBI Taxonomy" id="301880"/>
    <lineage>
        <taxon>Eukaryota</taxon>
        <taxon>Viridiplantae</taxon>
        <taxon>Streptophyta</taxon>
        <taxon>Embryophyta</taxon>
        <taxon>Tracheophyta</taxon>
        <taxon>Spermatophyta</taxon>
        <taxon>Magnoliopsida</taxon>
        <taxon>eudicotyledons</taxon>
        <taxon>Gunneridae</taxon>
        <taxon>Pentapetalae</taxon>
        <taxon>asterids</taxon>
        <taxon>campanulids</taxon>
        <taxon>Asterales</taxon>
        <taxon>Asteraceae</taxon>
        <taxon>Asteroideae</taxon>
        <taxon>Anthemideae</taxon>
        <taxon>Anthemidinae</taxon>
        <taxon>Tanacetum</taxon>
    </lineage>
</organism>
<comment type="caution">
    <text evidence="1">The sequence shown here is derived from an EMBL/GenBank/DDBJ whole genome shotgun (WGS) entry which is preliminary data.</text>
</comment>
<reference evidence="1" key="2">
    <citation type="submission" date="2022-01" db="EMBL/GenBank/DDBJ databases">
        <authorList>
            <person name="Yamashiro T."/>
            <person name="Shiraishi A."/>
            <person name="Satake H."/>
            <person name="Nakayama K."/>
        </authorList>
    </citation>
    <scope>NUCLEOTIDE SEQUENCE</scope>
</reference>
<protein>
    <submittedName>
        <fullName evidence="1">Uncharacterized protein</fullName>
    </submittedName>
</protein>
<evidence type="ECO:0000313" key="2">
    <source>
        <dbReference type="Proteomes" id="UP001151760"/>
    </source>
</evidence>
<gene>
    <name evidence="1" type="ORF">Tco_1044169</name>
</gene>
<dbReference type="Proteomes" id="UP001151760">
    <property type="component" value="Unassembled WGS sequence"/>
</dbReference>
<name>A0ABQ5GQ63_9ASTR</name>
<accession>A0ABQ5GQ63</accession>
<proteinExistence type="predicted"/>
<keyword evidence="2" id="KW-1185">Reference proteome</keyword>